<keyword evidence="3" id="KW-1185">Reference proteome</keyword>
<evidence type="ECO:0000313" key="3">
    <source>
        <dbReference type="Proteomes" id="UP000055024"/>
    </source>
</evidence>
<dbReference type="AlphaFoldDB" id="A0A0V1I1H8"/>
<proteinExistence type="predicted"/>
<feature type="region of interest" description="Disordered" evidence="1">
    <location>
        <begin position="51"/>
        <end position="74"/>
    </location>
</feature>
<organism evidence="2 3">
    <name type="scientific">Trichinella zimbabwensis</name>
    <dbReference type="NCBI Taxonomy" id="268475"/>
    <lineage>
        <taxon>Eukaryota</taxon>
        <taxon>Metazoa</taxon>
        <taxon>Ecdysozoa</taxon>
        <taxon>Nematoda</taxon>
        <taxon>Enoplea</taxon>
        <taxon>Dorylaimia</taxon>
        <taxon>Trichinellida</taxon>
        <taxon>Trichinellidae</taxon>
        <taxon>Trichinella</taxon>
    </lineage>
</organism>
<evidence type="ECO:0000256" key="1">
    <source>
        <dbReference type="SAM" id="MobiDB-lite"/>
    </source>
</evidence>
<reference evidence="2 3" key="1">
    <citation type="submission" date="2015-01" db="EMBL/GenBank/DDBJ databases">
        <title>Evolution of Trichinella species and genotypes.</title>
        <authorList>
            <person name="Korhonen P.K."/>
            <person name="Edoardo P."/>
            <person name="Giuseppe L.R."/>
            <person name="Gasser R.B."/>
        </authorList>
    </citation>
    <scope>NUCLEOTIDE SEQUENCE [LARGE SCALE GENOMIC DNA]</scope>
    <source>
        <strain evidence="2">ISS1029</strain>
    </source>
</reference>
<sequence>MAELGRRAGVSERDLVARFAGGVALSEVYRAIRLQEPPTLAEARRLTEKERRQLHTGVTKQAKNDVTQSVEALA</sequence>
<feature type="compositionally biased region" description="Polar residues" evidence="1">
    <location>
        <begin position="56"/>
        <end position="74"/>
    </location>
</feature>
<dbReference type="EMBL" id="JYDP01000010">
    <property type="protein sequence ID" value="KRZ16657.1"/>
    <property type="molecule type" value="Genomic_DNA"/>
</dbReference>
<gene>
    <name evidence="2" type="ORF">T11_13984</name>
</gene>
<dbReference type="OrthoDB" id="5920105at2759"/>
<comment type="caution">
    <text evidence="2">The sequence shown here is derived from an EMBL/GenBank/DDBJ whole genome shotgun (WGS) entry which is preliminary data.</text>
</comment>
<evidence type="ECO:0000313" key="2">
    <source>
        <dbReference type="EMBL" id="KRZ16657.1"/>
    </source>
</evidence>
<protein>
    <submittedName>
        <fullName evidence="2">Uncharacterized protein</fullName>
    </submittedName>
</protein>
<dbReference type="Proteomes" id="UP000055024">
    <property type="component" value="Unassembled WGS sequence"/>
</dbReference>
<name>A0A0V1I1H8_9BILA</name>
<accession>A0A0V1I1H8</accession>